<evidence type="ECO:0008006" key="4">
    <source>
        <dbReference type="Google" id="ProtNLM"/>
    </source>
</evidence>
<comment type="similarity">
    <text evidence="1">Belongs to the heparin-binding growth factors family.</text>
</comment>
<dbReference type="PANTHER" id="PTHR11486">
    <property type="entry name" value="FIBROBLAST GROWTH FACTOR"/>
    <property type="match status" value="1"/>
</dbReference>
<dbReference type="InterPro" id="IPR002209">
    <property type="entry name" value="Fibroblast_GF_fam"/>
</dbReference>
<dbReference type="GO" id="GO:0008083">
    <property type="term" value="F:growth factor activity"/>
    <property type="evidence" value="ECO:0007669"/>
    <property type="project" value="InterPro"/>
</dbReference>
<dbReference type="InterPro" id="IPR008996">
    <property type="entry name" value="IL1/FGF"/>
</dbReference>
<dbReference type="AlphaFoldDB" id="E4X3R3"/>
<dbReference type="Proteomes" id="UP000001307">
    <property type="component" value="Unassembled WGS sequence"/>
</dbReference>
<evidence type="ECO:0000313" key="3">
    <source>
        <dbReference type="Proteomes" id="UP000001307"/>
    </source>
</evidence>
<dbReference type="InParanoid" id="E4X3R3"/>
<dbReference type="InterPro" id="IPR056378">
    <property type="entry name" value="Let-756-like_FGF"/>
</dbReference>
<proteinExistence type="inferred from homology"/>
<reference evidence="2" key="1">
    <citation type="journal article" date="2010" name="Science">
        <title>Plasticity of animal genome architecture unmasked by rapid evolution of a pelagic tunicate.</title>
        <authorList>
            <person name="Denoeud F."/>
            <person name="Henriet S."/>
            <person name="Mungpakdee S."/>
            <person name="Aury J.M."/>
            <person name="Da Silva C."/>
            <person name="Brinkmann H."/>
            <person name="Mikhaleva J."/>
            <person name="Olsen L.C."/>
            <person name="Jubin C."/>
            <person name="Canestro C."/>
            <person name="Bouquet J.M."/>
            <person name="Danks G."/>
            <person name="Poulain J."/>
            <person name="Campsteijn C."/>
            <person name="Adamski M."/>
            <person name="Cross I."/>
            <person name="Yadetie F."/>
            <person name="Muffato M."/>
            <person name="Louis A."/>
            <person name="Butcher S."/>
            <person name="Tsagkogeorga G."/>
            <person name="Konrad A."/>
            <person name="Singh S."/>
            <person name="Jensen M.F."/>
            <person name="Cong E.H."/>
            <person name="Eikeseth-Otteraa H."/>
            <person name="Noel B."/>
            <person name="Anthouard V."/>
            <person name="Porcel B.M."/>
            <person name="Kachouri-Lafond R."/>
            <person name="Nishino A."/>
            <person name="Ugolini M."/>
            <person name="Chourrout P."/>
            <person name="Nishida H."/>
            <person name="Aasland R."/>
            <person name="Huzurbazar S."/>
            <person name="Westhof E."/>
            <person name="Delsuc F."/>
            <person name="Lehrach H."/>
            <person name="Reinhardt R."/>
            <person name="Weissenbach J."/>
            <person name="Roy S.W."/>
            <person name="Artiguenave F."/>
            <person name="Postlethwait J.H."/>
            <person name="Manak J.R."/>
            <person name="Thompson E.M."/>
            <person name="Jaillon O."/>
            <person name="Du Pasquier L."/>
            <person name="Boudinot P."/>
            <person name="Liberles D.A."/>
            <person name="Volff J.N."/>
            <person name="Philippe H."/>
            <person name="Lenhard B."/>
            <person name="Roest Crollius H."/>
            <person name="Wincker P."/>
            <person name="Chourrout D."/>
        </authorList>
    </citation>
    <scope>NUCLEOTIDE SEQUENCE [LARGE SCALE GENOMIC DNA]</scope>
</reference>
<dbReference type="Pfam" id="PF00167">
    <property type="entry name" value="FGF"/>
    <property type="match status" value="1"/>
</dbReference>
<gene>
    <name evidence="2" type="ORF">GSOID_T00001023001</name>
</gene>
<dbReference type="CDD" id="cd00058">
    <property type="entry name" value="beta-trefoil_FGF"/>
    <property type="match status" value="1"/>
</dbReference>
<dbReference type="EMBL" id="FN653024">
    <property type="protein sequence ID" value="CBY23701.1"/>
    <property type="molecule type" value="Genomic_DNA"/>
</dbReference>
<keyword evidence="3" id="KW-1185">Reference proteome</keyword>
<dbReference type="SUPFAM" id="SSF50353">
    <property type="entry name" value="Cytokine"/>
    <property type="match status" value="1"/>
</dbReference>
<dbReference type="OrthoDB" id="10336064at2759"/>
<accession>E4X3R3</accession>
<name>E4X3R3_OIKDI</name>
<evidence type="ECO:0000256" key="1">
    <source>
        <dbReference type="ARBA" id="ARBA00007936"/>
    </source>
</evidence>
<sequence>MEPAQHTKNTRPVQLYARTGHFMDVNAKGRVRQTNNHNRLTSLLQLEPSGNSHRILLRALASGKYLTITRRGRVKGTTKKGKATEFVEERIKANNFISFGLPNTNCKLMISQRGYEISCNNTRAFRNKISFLTMKSHFPRSLQASLRL</sequence>
<evidence type="ECO:0000313" key="2">
    <source>
        <dbReference type="EMBL" id="CBY23701.1"/>
    </source>
</evidence>
<dbReference type="Gene3D" id="2.80.10.50">
    <property type="match status" value="1"/>
</dbReference>
<protein>
    <recommendedName>
        <fullName evidence="4">FGF</fullName>
    </recommendedName>
</protein>
<organism evidence="2">
    <name type="scientific">Oikopleura dioica</name>
    <name type="common">Tunicate</name>
    <dbReference type="NCBI Taxonomy" id="34765"/>
    <lineage>
        <taxon>Eukaryota</taxon>
        <taxon>Metazoa</taxon>
        <taxon>Chordata</taxon>
        <taxon>Tunicata</taxon>
        <taxon>Appendicularia</taxon>
        <taxon>Copelata</taxon>
        <taxon>Oikopleuridae</taxon>
        <taxon>Oikopleura</taxon>
    </lineage>
</organism>